<reference evidence="2 3" key="1">
    <citation type="submission" date="2021-02" db="EMBL/GenBank/DDBJ databases">
        <authorList>
            <person name="Pothier F. J."/>
        </authorList>
    </citation>
    <scope>NUCLEOTIDE SEQUENCE</scope>
    <source>
        <strain evidence="1 3">301</strain>
        <strain evidence="2">CFBP 1159</strain>
    </source>
</reference>
<dbReference type="EMBL" id="HG992341">
    <property type="protein sequence ID" value="CAE6818020.1"/>
    <property type="molecule type" value="Genomic_DNA"/>
</dbReference>
<keyword evidence="3" id="KW-1185">Reference proteome</keyword>
<dbReference type="EMBL" id="HG992338">
    <property type="protein sequence ID" value="CAE6733035.1"/>
    <property type="molecule type" value="Genomic_DNA"/>
</dbReference>
<evidence type="ECO:0000313" key="1">
    <source>
        <dbReference type="EMBL" id="CAE6733008.1"/>
    </source>
</evidence>
<gene>
    <name evidence="2" type="ORF">CFBP1159_32870</name>
    <name evidence="1" type="ORF">XAC301_12360</name>
</gene>
<evidence type="ECO:0000313" key="3">
    <source>
        <dbReference type="Proteomes" id="UP000835287"/>
    </source>
</evidence>
<organism evidence="2">
    <name type="scientific">Xanthomonas arboricola pv. corylina</name>
    <dbReference type="NCBI Taxonomy" id="487821"/>
    <lineage>
        <taxon>Bacteria</taxon>
        <taxon>Pseudomonadati</taxon>
        <taxon>Pseudomonadota</taxon>
        <taxon>Gammaproteobacteria</taxon>
        <taxon>Lysobacterales</taxon>
        <taxon>Lysobacteraceae</taxon>
        <taxon>Xanthomonas</taxon>
    </lineage>
</organism>
<dbReference type="Proteomes" id="UP000835243">
    <property type="component" value="Chromosome"/>
</dbReference>
<accession>A0A8D6VH03</accession>
<dbReference type="EMBL" id="HG992341">
    <property type="protein sequence ID" value="CAE6817997.1"/>
    <property type="molecule type" value="Genomic_DNA"/>
</dbReference>
<name>A0A8D6VH03_9XANT</name>
<dbReference type="Proteomes" id="UP000835287">
    <property type="component" value="Chromosome"/>
</dbReference>
<dbReference type="AlphaFoldDB" id="A0A8D6VH03"/>
<sequence>MSQCIALFPARTIEAAPVLLRFPIPQSRLPAFYSIPNFFNL</sequence>
<dbReference type="EMBL" id="HG992338">
    <property type="protein sequence ID" value="CAE6733008.1"/>
    <property type="molecule type" value="Genomic_DNA"/>
</dbReference>
<evidence type="ECO:0000313" key="2">
    <source>
        <dbReference type="EMBL" id="CAE6818020.1"/>
    </source>
</evidence>
<protein>
    <submittedName>
        <fullName evidence="2">Uncharacterized protein</fullName>
    </submittedName>
</protein>
<proteinExistence type="predicted"/>